<gene>
    <name evidence="2" type="ORF">EAY64_04525</name>
</gene>
<sequence length="66" mass="8002">MSSTVFTLFPQQTVDHFFRPAAIPWIALSAFFTAFYLYLFVFYKERRKKNRQRPKEQFWQTVGMVS</sequence>
<reference evidence="2 3" key="1">
    <citation type="submission" date="2018-10" db="EMBL/GenBank/DDBJ databases">
        <title>Draft genome sequence of Aquitalea MWU14-2217 isolated from a wild cranberry bog in Provincetown, Massachusetts.</title>
        <authorList>
            <person name="Ebadzadsahrai G."/>
            <person name="Soby S."/>
        </authorList>
    </citation>
    <scope>NUCLEOTIDE SEQUENCE [LARGE SCALE GENOMIC DNA]</scope>
    <source>
        <strain evidence="2 3">MWU14-2217</strain>
    </source>
</reference>
<evidence type="ECO:0000313" key="3">
    <source>
        <dbReference type="Proteomes" id="UP000274139"/>
    </source>
</evidence>
<evidence type="ECO:0000313" key="2">
    <source>
        <dbReference type="EMBL" id="RMD00899.1"/>
    </source>
</evidence>
<dbReference type="Proteomes" id="UP000274139">
    <property type="component" value="Unassembled WGS sequence"/>
</dbReference>
<feature type="transmembrane region" description="Helical" evidence="1">
    <location>
        <begin position="22"/>
        <end position="43"/>
    </location>
</feature>
<organism evidence="2 3">
    <name type="scientific">Aquitalea palustris</name>
    <dbReference type="NCBI Taxonomy" id="2480983"/>
    <lineage>
        <taxon>Bacteria</taxon>
        <taxon>Pseudomonadati</taxon>
        <taxon>Pseudomonadota</taxon>
        <taxon>Betaproteobacteria</taxon>
        <taxon>Neisseriales</taxon>
        <taxon>Chromobacteriaceae</taxon>
        <taxon>Aquitalea</taxon>
    </lineage>
</organism>
<keyword evidence="1" id="KW-0472">Membrane</keyword>
<name>A0A454JLW2_9NEIS</name>
<keyword evidence="3" id="KW-1185">Reference proteome</keyword>
<comment type="caution">
    <text evidence="2">The sequence shown here is derived from an EMBL/GenBank/DDBJ whole genome shotgun (WGS) entry which is preliminary data.</text>
</comment>
<keyword evidence="1" id="KW-0812">Transmembrane</keyword>
<dbReference type="AlphaFoldDB" id="A0A454JLW2"/>
<protein>
    <submittedName>
        <fullName evidence="2">Uncharacterized protein</fullName>
    </submittedName>
</protein>
<evidence type="ECO:0000256" key="1">
    <source>
        <dbReference type="SAM" id="Phobius"/>
    </source>
</evidence>
<proteinExistence type="predicted"/>
<keyword evidence="1" id="KW-1133">Transmembrane helix</keyword>
<accession>A0A454JLW2</accession>
<dbReference type="EMBL" id="RFAR01000012">
    <property type="protein sequence ID" value="RMD00899.1"/>
    <property type="molecule type" value="Genomic_DNA"/>
</dbReference>